<dbReference type="GO" id="GO:0016787">
    <property type="term" value="F:hydrolase activity"/>
    <property type="evidence" value="ECO:0007669"/>
    <property type="project" value="UniProtKB-KW"/>
</dbReference>
<gene>
    <name evidence="4" type="ORF">MN202_00390</name>
</gene>
<evidence type="ECO:0000256" key="1">
    <source>
        <dbReference type="ARBA" id="ARBA00022723"/>
    </source>
</evidence>
<dbReference type="Pfam" id="PF03571">
    <property type="entry name" value="Peptidase_M49"/>
    <property type="match status" value="1"/>
</dbReference>
<proteinExistence type="predicted"/>
<keyword evidence="3" id="KW-0732">Signal</keyword>
<dbReference type="PANTHER" id="PTHR23422">
    <property type="entry name" value="DIPEPTIDYL PEPTIDASE III-RELATED"/>
    <property type="match status" value="1"/>
</dbReference>
<keyword evidence="5" id="KW-1185">Reference proteome</keyword>
<dbReference type="Gene3D" id="3.30.540.30">
    <property type="match status" value="1"/>
</dbReference>
<dbReference type="PROSITE" id="PS51257">
    <property type="entry name" value="PROKAR_LIPOPROTEIN"/>
    <property type="match status" value="1"/>
</dbReference>
<evidence type="ECO:0000313" key="4">
    <source>
        <dbReference type="EMBL" id="MEH8015676.1"/>
    </source>
</evidence>
<dbReference type="InterPro" id="IPR039461">
    <property type="entry name" value="Peptidase_M49"/>
</dbReference>
<comment type="caution">
    <text evidence="4">The sequence shown here is derived from an EMBL/GenBank/DDBJ whole genome shotgun (WGS) entry which is preliminary data.</text>
</comment>
<evidence type="ECO:0000313" key="5">
    <source>
        <dbReference type="Proteomes" id="UP001375382"/>
    </source>
</evidence>
<evidence type="ECO:0000256" key="2">
    <source>
        <dbReference type="ARBA" id="ARBA00022801"/>
    </source>
</evidence>
<evidence type="ECO:0000256" key="3">
    <source>
        <dbReference type="SAM" id="SignalP"/>
    </source>
</evidence>
<dbReference type="Proteomes" id="UP001375382">
    <property type="component" value="Unassembled WGS sequence"/>
</dbReference>
<protein>
    <submittedName>
        <fullName evidence="4">Zn-dependent hydrolase</fullName>
    </submittedName>
</protein>
<feature type="signal peptide" evidence="3">
    <location>
        <begin position="1"/>
        <end position="20"/>
    </location>
</feature>
<organism evidence="4 5">
    <name type="scientific">Rheinheimera muenzenbergensis</name>
    <dbReference type="NCBI Taxonomy" id="1193628"/>
    <lineage>
        <taxon>Bacteria</taxon>
        <taxon>Pseudomonadati</taxon>
        <taxon>Pseudomonadota</taxon>
        <taxon>Gammaproteobacteria</taxon>
        <taxon>Chromatiales</taxon>
        <taxon>Chromatiaceae</taxon>
        <taxon>Rheinheimera</taxon>
    </lineage>
</organism>
<dbReference type="RefSeq" id="WP_335734099.1">
    <property type="nucleotide sequence ID" value="NZ_JALAAR010000001.1"/>
</dbReference>
<dbReference type="EMBL" id="JALAAR010000001">
    <property type="protein sequence ID" value="MEH8015676.1"/>
    <property type="molecule type" value="Genomic_DNA"/>
</dbReference>
<reference evidence="4 5" key="1">
    <citation type="journal article" date="2023" name="Ecotoxicol. Environ. Saf.">
        <title>Mercury remediation potential of mercury-resistant strain Rheinheimera metallidurans sp. nov. isolated from a municipal waste dumping site.</title>
        <authorList>
            <person name="Yadav V."/>
            <person name="Manjhi A."/>
            <person name="Vadakedath N."/>
        </authorList>
    </citation>
    <scope>NUCLEOTIDE SEQUENCE [LARGE SCALE GENOMIC DNA]</scope>
    <source>
        <strain evidence="4 5">E-49</strain>
    </source>
</reference>
<feature type="chain" id="PRO_5045530702" evidence="3">
    <location>
        <begin position="21"/>
        <end position="562"/>
    </location>
</feature>
<keyword evidence="1" id="KW-0479">Metal-binding</keyword>
<accession>A0ABU8C167</accession>
<sequence>MRYHAIFTALALAGAISVTACSPNKPGASDNTTSQQKPQAAPVLLDEHKQRLDIYYPVDLTADLSHLSDAQRAMLAKLIDASKIMDDLFWQQAFGEPKAAFLARLPAGKVRDFAAINYGPWDRLNGDKAFLSQYAEKPLGAQFYPADMSKQELEQSTLADKAGLYSLIKRDDSGKLISVPYSIAYKDELTRAATLLNEAAALAQNSEFANYLTLRAKALLDDNYQPSDMAWMDMKTNPVELVIGPIETYEDQLFGYRAAFEAYVLVKDMQWSERLAKYAATLPALQQGLPVAEAYKQEVPGSDADLNAYDVIYYAGHSNAGSKTIAINLPNDEQVQLEKGTRRLQLKNAMQAKFDHIMLPIAQLLIAPEQRKHVTFNAFFNNTMFHEVAHGLGIKNTLDGSGTVRQALKEHASALEEGKADILGVYMITQLKQQGMLEEGELEDYYTTFMAGIFRSVRFGASSAHGKANMIRFNYFAEQGAFVRNDDGTYKVDFDKMQTAMASLSELILTLQGDGNYAGVAALVADKGVIKPQLAADLARLAAADIPVDVKFNQGKDILGLN</sequence>
<name>A0ABU8C167_9GAMM</name>
<dbReference type="PANTHER" id="PTHR23422:SF9">
    <property type="entry name" value="ZN-DEPENDENT HYDROLASE"/>
    <property type="match status" value="1"/>
</dbReference>
<keyword evidence="2 4" id="KW-0378">Hydrolase</keyword>